<dbReference type="Pfam" id="PF01551">
    <property type="entry name" value="Peptidase_M23"/>
    <property type="match status" value="1"/>
</dbReference>
<dbReference type="CDD" id="cd12797">
    <property type="entry name" value="M23_peptidase"/>
    <property type="match status" value="1"/>
</dbReference>
<dbReference type="EC" id="3.4.24.-" evidence="2"/>
<keyword evidence="3" id="KW-1185">Reference proteome</keyword>
<organism evidence="2 3">
    <name type="scientific">Geodermatophilus arenarius</name>
    <dbReference type="NCBI Taxonomy" id="1137990"/>
    <lineage>
        <taxon>Bacteria</taxon>
        <taxon>Bacillati</taxon>
        <taxon>Actinomycetota</taxon>
        <taxon>Actinomycetes</taxon>
        <taxon>Geodermatophilales</taxon>
        <taxon>Geodermatophilaceae</taxon>
        <taxon>Geodermatophilus</taxon>
    </lineage>
</organism>
<gene>
    <name evidence="2" type="ORF">ACFO3M_02315</name>
</gene>
<dbReference type="PANTHER" id="PTHR21666:SF270">
    <property type="entry name" value="MUREIN HYDROLASE ACTIVATOR ENVC"/>
    <property type="match status" value="1"/>
</dbReference>
<dbReference type="GO" id="GO:0016787">
    <property type="term" value="F:hydrolase activity"/>
    <property type="evidence" value="ECO:0007669"/>
    <property type="project" value="UniProtKB-KW"/>
</dbReference>
<dbReference type="Proteomes" id="UP001596025">
    <property type="component" value="Unassembled WGS sequence"/>
</dbReference>
<evidence type="ECO:0000313" key="3">
    <source>
        <dbReference type="Proteomes" id="UP001596025"/>
    </source>
</evidence>
<comment type="caution">
    <text evidence="2">The sequence shown here is derived from an EMBL/GenBank/DDBJ whole genome shotgun (WGS) entry which is preliminary data.</text>
</comment>
<dbReference type="EMBL" id="JBHSGR010000001">
    <property type="protein sequence ID" value="MFC4692213.1"/>
    <property type="molecule type" value="Genomic_DNA"/>
</dbReference>
<keyword evidence="2" id="KW-0378">Hydrolase</keyword>
<dbReference type="SUPFAM" id="SSF51261">
    <property type="entry name" value="Duplicated hybrid motif"/>
    <property type="match status" value="1"/>
</dbReference>
<dbReference type="InterPro" id="IPR050570">
    <property type="entry name" value="Cell_wall_metabolism_enzyme"/>
</dbReference>
<evidence type="ECO:0000313" key="2">
    <source>
        <dbReference type="EMBL" id="MFC4692213.1"/>
    </source>
</evidence>
<sequence>MAGLEVRTVVAGTGPAQAPAAAEPAEVLADADAAGLAEAAGAQALAAVDAAGADDTGADGPEGAGAGGERVPVTVVAGHGRHRAMARLLRLPRRRPAFYLAAALVGAVGVGSFSVGDRVAQADGPEAVSHSVSVAEELGIADQDLPAAAEAATLRSDATLLGAVTASRNAREAEEAAAAQVQADADRAAQEAAAAAAAEAARPRTVLPVDGARLTSGFGARWGTLHAGIDLAAPIGTPEYAAADGVVLEAGPASGFGLAVYVQHENGDVTVYGHMEEILVQPGQVVRAGDTIALLGNRGQSTGPHLHFEVHVGGIDGERIDPIPWLRDRGVAI</sequence>
<dbReference type="Gene3D" id="2.70.70.10">
    <property type="entry name" value="Glucose Permease (Domain IIA)"/>
    <property type="match status" value="1"/>
</dbReference>
<dbReference type="InterPro" id="IPR016047">
    <property type="entry name" value="M23ase_b-sheet_dom"/>
</dbReference>
<feature type="domain" description="M23ase beta-sheet core" evidence="1">
    <location>
        <begin position="225"/>
        <end position="322"/>
    </location>
</feature>
<dbReference type="PANTHER" id="PTHR21666">
    <property type="entry name" value="PEPTIDASE-RELATED"/>
    <property type="match status" value="1"/>
</dbReference>
<name>A0ABV9LDH7_9ACTN</name>
<protein>
    <submittedName>
        <fullName evidence="2">M23 family metallopeptidase</fullName>
        <ecNumber evidence="2">3.4.24.-</ecNumber>
    </submittedName>
</protein>
<reference evidence="3" key="1">
    <citation type="journal article" date="2019" name="Int. J. Syst. Evol. Microbiol.">
        <title>The Global Catalogue of Microorganisms (GCM) 10K type strain sequencing project: providing services to taxonomists for standard genome sequencing and annotation.</title>
        <authorList>
            <consortium name="The Broad Institute Genomics Platform"/>
            <consortium name="The Broad Institute Genome Sequencing Center for Infectious Disease"/>
            <person name="Wu L."/>
            <person name="Ma J."/>
        </authorList>
    </citation>
    <scope>NUCLEOTIDE SEQUENCE [LARGE SCALE GENOMIC DNA]</scope>
    <source>
        <strain evidence="3">CCUG 62763</strain>
    </source>
</reference>
<dbReference type="RefSeq" id="WP_387985804.1">
    <property type="nucleotide sequence ID" value="NZ_JBHSGR010000001.1"/>
</dbReference>
<evidence type="ECO:0000259" key="1">
    <source>
        <dbReference type="Pfam" id="PF01551"/>
    </source>
</evidence>
<dbReference type="InterPro" id="IPR011055">
    <property type="entry name" value="Dup_hybrid_motif"/>
</dbReference>
<proteinExistence type="predicted"/>
<accession>A0ABV9LDH7</accession>